<gene>
    <name evidence="1" type="ORF">NQ315_001234</name>
</gene>
<proteinExistence type="predicted"/>
<evidence type="ECO:0000313" key="2">
    <source>
        <dbReference type="Proteomes" id="UP001159042"/>
    </source>
</evidence>
<feature type="non-terminal residue" evidence="1">
    <location>
        <position position="1"/>
    </location>
</feature>
<comment type="caution">
    <text evidence="1">The sequence shown here is derived from an EMBL/GenBank/DDBJ whole genome shotgun (WGS) entry which is preliminary data.</text>
</comment>
<protein>
    <recommendedName>
        <fullName evidence="3">Maturase K</fullName>
    </recommendedName>
</protein>
<dbReference type="Proteomes" id="UP001159042">
    <property type="component" value="Unassembled WGS sequence"/>
</dbReference>
<accession>A0AAV8WF41</accession>
<reference evidence="1 2" key="1">
    <citation type="journal article" date="2023" name="Insect Mol. Biol.">
        <title>Genome sequencing provides insights into the evolution of gene families encoding plant cell wall-degrading enzymes in longhorned beetles.</title>
        <authorList>
            <person name="Shin N.R."/>
            <person name="Okamura Y."/>
            <person name="Kirsch R."/>
            <person name="Pauchet Y."/>
        </authorList>
    </citation>
    <scope>NUCLEOTIDE SEQUENCE [LARGE SCALE GENOMIC DNA]</scope>
    <source>
        <strain evidence="1">EAD_L_NR</strain>
    </source>
</reference>
<sequence length="149" mass="17621">VQLLMEIQQIKHNELLFGKSNYMWLCSKKVSMVWMSTRDEYRIRQVLSKISPDQQVQIMKQLLTWLDDNPYAEVLKIPEVVLNLINKFITNNLIQETNFSRMRSFRNSLRRFSMMSNKVSLAPPSLNAGHEVRRSVTFNDIPVIYRISK</sequence>
<evidence type="ECO:0000313" key="1">
    <source>
        <dbReference type="EMBL" id="KAJ8925063.1"/>
    </source>
</evidence>
<organism evidence="1 2">
    <name type="scientific">Exocentrus adspersus</name>
    <dbReference type="NCBI Taxonomy" id="1586481"/>
    <lineage>
        <taxon>Eukaryota</taxon>
        <taxon>Metazoa</taxon>
        <taxon>Ecdysozoa</taxon>
        <taxon>Arthropoda</taxon>
        <taxon>Hexapoda</taxon>
        <taxon>Insecta</taxon>
        <taxon>Pterygota</taxon>
        <taxon>Neoptera</taxon>
        <taxon>Endopterygota</taxon>
        <taxon>Coleoptera</taxon>
        <taxon>Polyphaga</taxon>
        <taxon>Cucujiformia</taxon>
        <taxon>Chrysomeloidea</taxon>
        <taxon>Cerambycidae</taxon>
        <taxon>Lamiinae</taxon>
        <taxon>Acanthocinini</taxon>
        <taxon>Exocentrus</taxon>
    </lineage>
</organism>
<name>A0AAV8WF41_9CUCU</name>
<evidence type="ECO:0008006" key="3">
    <source>
        <dbReference type="Google" id="ProtNLM"/>
    </source>
</evidence>
<keyword evidence="2" id="KW-1185">Reference proteome</keyword>
<dbReference type="AlphaFoldDB" id="A0AAV8WF41"/>
<dbReference type="EMBL" id="JANEYG010000002">
    <property type="protein sequence ID" value="KAJ8925063.1"/>
    <property type="molecule type" value="Genomic_DNA"/>
</dbReference>